<comment type="similarity">
    <text evidence="1 5 6">Belongs to the chaperonin (HSP60) family.</text>
</comment>
<evidence type="ECO:0000256" key="2">
    <source>
        <dbReference type="ARBA" id="ARBA00022741"/>
    </source>
</evidence>
<protein>
    <recommendedName>
        <fullName evidence="5">Chaperonin GroEL, chloroplastic</fullName>
        <ecNumber evidence="5">5.6.1.7</ecNumber>
    </recommendedName>
    <alternativeName>
        <fullName evidence="5">60 kDa chaperonin</fullName>
    </alternativeName>
    <alternativeName>
        <fullName evidence="5">Chaperonin-60</fullName>
        <shortName evidence="5">Cpn60</shortName>
    </alternativeName>
</protein>
<gene>
    <name evidence="5 8" type="primary">groEL</name>
    <name evidence="5" type="synonym">groL</name>
</gene>
<evidence type="ECO:0000313" key="8">
    <source>
        <dbReference type="EMBL" id="ARW60499.1"/>
    </source>
</evidence>
<dbReference type="GO" id="GO:0140662">
    <property type="term" value="F:ATP-dependent protein folding chaperone"/>
    <property type="evidence" value="ECO:0007669"/>
    <property type="project" value="InterPro"/>
</dbReference>
<evidence type="ECO:0000256" key="6">
    <source>
        <dbReference type="RuleBase" id="RU000418"/>
    </source>
</evidence>
<dbReference type="FunFam" id="3.50.7.10:FF:000001">
    <property type="entry name" value="60 kDa chaperonin"/>
    <property type="match status" value="1"/>
</dbReference>
<dbReference type="InterPro" id="IPR027413">
    <property type="entry name" value="GROEL-like_equatorial_sf"/>
</dbReference>
<proteinExistence type="inferred from homology"/>
<dbReference type="Gene3D" id="3.30.260.10">
    <property type="entry name" value="TCP-1-like chaperonin intermediate domain"/>
    <property type="match status" value="1"/>
</dbReference>
<dbReference type="NCBIfam" id="NF009487">
    <property type="entry name" value="PRK12849.1"/>
    <property type="match status" value="1"/>
</dbReference>
<dbReference type="InterPro" id="IPR001844">
    <property type="entry name" value="Cpn60/GroEL"/>
</dbReference>
<dbReference type="NCBIfam" id="TIGR02348">
    <property type="entry name" value="GroEL"/>
    <property type="match status" value="1"/>
</dbReference>
<dbReference type="NCBIfam" id="NF000592">
    <property type="entry name" value="PRK00013.1"/>
    <property type="match status" value="1"/>
</dbReference>
<dbReference type="GO" id="GO:0016853">
    <property type="term" value="F:isomerase activity"/>
    <property type="evidence" value="ECO:0007669"/>
    <property type="project" value="UniProtKB-KW"/>
</dbReference>
<dbReference type="GeneID" id="33353638"/>
<name>A0A1Z1M356_9FLOR</name>
<comment type="function">
    <text evidence="5 7">Together with its co-chaperonin GroES, plays an essential role in assisting protein folding. The GroEL-GroES system forms a nano-cage that allows encapsulation of the non-native substrate proteins and provides a physical environment optimized to promote and accelerate protein folding.</text>
</comment>
<dbReference type="SUPFAM" id="SSF48592">
    <property type="entry name" value="GroEL equatorial domain-like"/>
    <property type="match status" value="1"/>
</dbReference>
<feature type="binding site" evidence="5">
    <location>
        <begin position="86"/>
        <end position="90"/>
    </location>
    <ligand>
        <name>ATP</name>
        <dbReference type="ChEBI" id="CHEBI:30616"/>
    </ligand>
</feature>
<comment type="caution">
    <text evidence="5">Lacks conserved residue(s) required for the propagation of feature annotation.</text>
</comment>
<evidence type="ECO:0000256" key="7">
    <source>
        <dbReference type="RuleBase" id="RU003387"/>
    </source>
</evidence>
<dbReference type="RefSeq" id="YP_009392151.1">
    <property type="nucleotide sequence ID" value="NC_035261.1"/>
</dbReference>
<accession>A0A1Z1M356</accession>
<keyword evidence="5" id="KW-0413">Isomerase</keyword>
<reference evidence="8" key="1">
    <citation type="journal article" date="2017" name="J. Phycol.">
        <title>Analysis of chloroplast genomes and a supermatrix inform reclassification of the Rhodomelaceae (Rhodophyta).</title>
        <authorList>
            <person name="Diaz-Tapia P."/>
            <person name="Maggs C.A."/>
            <person name="West J.A."/>
            <person name="Verbruggen H."/>
        </authorList>
    </citation>
    <scope>NUCLEOTIDE SEQUENCE</scope>
    <source>
        <strain evidence="8">JH1427</strain>
    </source>
</reference>
<keyword evidence="3 5" id="KW-0067">ATP-binding</keyword>
<dbReference type="InterPro" id="IPR002423">
    <property type="entry name" value="Cpn60/GroEL/TCP-1"/>
</dbReference>
<dbReference type="AlphaFoldDB" id="A0A1Z1M356"/>
<comment type="subcellular location">
    <subcellularLocation>
        <location evidence="5 7">Plastid</location>
        <location evidence="5 7">Chloroplast</location>
    </subcellularLocation>
</comment>
<dbReference type="Gene3D" id="1.10.560.10">
    <property type="entry name" value="GroEL-like equatorial domain"/>
    <property type="match status" value="1"/>
</dbReference>
<organism evidence="8">
    <name type="scientific">Periphykon beckeri</name>
    <dbReference type="NCBI Taxonomy" id="2006982"/>
    <lineage>
        <taxon>Eukaryota</taxon>
        <taxon>Rhodophyta</taxon>
        <taxon>Florideophyceae</taxon>
        <taxon>Rhodymeniophycidae</taxon>
        <taxon>Ceramiales</taxon>
        <taxon>Rhodomelaceae</taxon>
        <taxon>Periphykon</taxon>
    </lineage>
</organism>
<dbReference type="InterPro" id="IPR027410">
    <property type="entry name" value="TCP-1-like_intermed_sf"/>
</dbReference>
<dbReference type="SUPFAM" id="SSF54849">
    <property type="entry name" value="GroEL-intermediate domain like"/>
    <property type="match status" value="1"/>
</dbReference>
<keyword evidence="8" id="KW-0934">Plastid</keyword>
<keyword evidence="4 5" id="KW-0143">Chaperone</keyword>
<feature type="binding site" evidence="5">
    <location>
        <begin position="29"/>
        <end position="32"/>
    </location>
    <ligand>
        <name>ATP</name>
        <dbReference type="ChEBI" id="CHEBI:30616"/>
    </ligand>
</feature>
<dbReference type="NCBIfam" id="NF009489">
    <property type="entry name" value="PRK12851.1"/>
    <property type="match status" value="1"/>
</dbReference>
<dbReference type="NCBIfam" id="NF009488">
    <property type="entry name" value="PRK12850.1"/>
    <property type="match status" value="1"/>
</dbReference>
<dbReference type="GO" id="GO:0042026">
    <property type="term" value="P:protein refolding"/>
    <property type="evidence" value="ECO:0007669"/>
    <property type="project" value="UniProtKB-UniRule"/>
</dbReference>
<feature type="binding site" evidence="5">
    <location>
        <position position="496"/>
    </location>
    <ligand>
        <name>ATP</name>
        <dbReference type="ChEBI" id="CHEBI:30616"/>
    </ligand>
</feature>
<dbReference type="InterPro" id="IPR018370">
    <property type="entry name" value="Chaperonin_Cpn60_CS"/>
</dbReference>
<evidence type="ECO:0000256" key="4">
    <source>
        <dbReference type="ARBA" id="ARBA00023186"/>
    </source>
</evidence>
<dbReference type="InterPro" id="IPR027409">
    <property type="entry name" value="GroEL-like_apical_dom_sf"/>
</dbReference>
<dbReference type="GO" id="GO:0005524">
    <property type="term" value="F:ATP binding"/>
    <property type="evidence" value="ECO:0007669"/>
    <property type="project" value="UniProtKB-UniRule"/>
</dbReference>
<comment type="subunit">
    <text evidence="5 7">Forms a cylinder of 14 subunits composed of two heptameric rings stacked back-to-back. Interacts with the co-chaperonin GroES.</text>
</comment>
<dbReference type="PRINTS" id="PR00298">
    <property type="entry name" value="CHAPERONIN60"/>
</dbReference>
<dbReference type="CDD" id="cd03344">
    <property type="entry name" value="GroEL"/>
    <property type="match status" value="1"/>
</dbReference>
<dbReference type="PROSITE" id="PS00296">
    <property type="entry name" value="CHAPERONINS_CPN60"/>
    <property type="match status" value="1"/>
</dbReference>
<keyword evidence="2 5" id="KW-0547">Nucleotide-binding</keyword>
<evidence type="ECO:0000256" key="1">
    <source>
        <dbReference type="ARBA" id="ARBA00006607"/>
    </source>
</evidence>
<dbReference type="HAMAP" id="MF_00600">
    <property type="entry name" value="CH60"/>
    <property type="match status" value="1"/>
</dbReference>
<dbReference type="SUPFAM" id="SSF52029">
    <property type="entry name" value="GroEL apical domain-like"/>
    <property type="match status" value="1"/>
</dbReference>
<dbReference type="GO" id="GO:0051082">
    <property type="term" value="F:unfolded protein binding"/>
    <property type="evidence" value="ECO:0007669"/>
    <property type="project" value="UniProtKB-UniRule"/>
</dbReference>
<dbReference type="Gene3D" id="3.50.7.10">
    <property type="entry name" value="GroEL"/>
    <property type="match status" value="1"/>
</dbReference>
<keyword evidence="7 8" id="KW-0150">Chloroplast</keyword>
<dbReference type="EMBL" id="MF101413">
    <property type="protein sequence ID" value="ARW60499.1"/>
    <property type="molecule type" value="Genomic_DNA"/>
</dbReference>
<dbReference type="GO" id="GO:0009507">
    <property type="term" value="C:chloroplast"/>
    <property type="evidence" value="ECO:0007669"/>
    <property type="project" value="UniProtKB-SubCell"/>
</dbReference>
<sequence>MSKTILYENNARKALEKGMDILSEAVSITLGPKGRNVVLEKKYGFPQIINDGVTIAKEIELQNTIENTGVSLIRQAASKTNDVAGDGTTTSTVLAYAIVKEGLKNVAAGSNPIVLKKGINKAVKFIIKKIGEYSRPITDSRDIMQVATISAGNDIHIGEMITMAIKKVGNEGIISLEEGQSTDTFLDIKEGMKFDKGFISPYFITDSSKMEVVQKNAYVLLTDKKITLIQQELLPILEQVTKTGKPLLIIAEDIEKEALATMVINKLRGIINIVAVRSPGFGDRRRVLLEDIGILTSGQLITEDTGLTLDKVSISDLGIAKKVQVSRDSTTIIADSNKDLVNLRCHDIRKQIELSDNSYEKEKLQERLAKLSGGVAVIKVGAATETEMKNKKLRLEDAINATRAAIEEGIVPGGGSTYVHLSKDLSSWAHNNLVGEQLTGALIVQKALSFPLNRIAINAGMSGAVVVEKVKQSNFPIGYDVNFNELVNMYDSGIVDPAKVTRSALQNASSIASMILTTECIIVDFE</sequence>
<dbReference type="Pfam" id="PF00118">
    <property type="entry name" value="Cpn60_TCP1"/>
    <property type="match status" value="1"/>
</dbReference>
<feature type="binding site" evidence="5">
    <location>
        <position position="414"/>
    </location>
    <ligand>
        <name>ATP</name>
        <dbReference type="ChEBI" id="CHEBI:30616"/>
    </ligand>
</feature>
<evidence type="ECO:0000256" key="5">
    <source>
        <dbReference type="HAMAP-Rule" id="MF_00600"/>
    </source>
</evidence>
<evidence type="ECO:0000256" key="3">
    <source>
        <dbReference type="ARBA" id="ARBA00022840"/>
    </source>
</evidence>
<dbReference type="PANTHER" id="PTHR45633">
    <property type="entry name" value="60 KDA HEAT SHOCK PROTEIN, MITOCHONDRIAL"/>
    <property type="match status" value="1"/>
</dbReference>
<dbReference type="EC" id="5.6.1.7" evidence="5"/>
<geneLocation type="chloroplast" evidence="8"/>